<dbReference type="AlphaFoldDB" id="A0A194X2F4"/>
<proteinExistence type="predicted"/>
<dbReference type="STRING" id="149040.A0A194X2F4"/>
<evidence type="ECO:0000313" key="2">
    <source>
        <dbReference type="EMBL" id="KUJ14380.1"/>
    </source>
</evidence>
<protein>
    <submittedName>
        <fullName evidence="2">Uncharacterized protein</fullName>
    </submittedName>
</protein>
<name>A0A194X2F4_MOLSC</name>
<dbReference type="KEGG" id="psco:LY89DRAFT_620807"/>
<dbReference type="RefSeq" id="XP_018068735.1">
    <property type="nucleotide sequence ID" value="XM_018210924.1"/>
</dbReference>
<feature type="region of interest" description="Disordered" evidence="1">
    <location>
        <begin position="59"/>
        <end position="89"/>
    </location>
</feature>
<evidence type="ECO:0000256" key="1">
    <source>
        <dbReference type="SAM" id="MobiDB-lite"/>
    </source>
</evidence>
<dbReference type="GeneID" id="28820650"/>
<sequence>MAESEPDLTFLNELYGEIERNPPALEARKLLTQHCYHSGWTDAARENLQQLRALDPSALEEEPWTRDLLQKSSSKATDKSASESGPSPVQVAAQKLEMVEGYQSLRLRAKKMLQETRLLQNFVSSPAGSTNPELRARFEAHDPDLNALVNGRVSSVLKVQQPGSARGIARQMEKDPEKAVDVAASDLEDVARWLRSHVTRTTAGDNDAIREALVKRAQALSAALPDALKKHPSTAMMHIEHEVLKRKYHSEETMYGDLVSDIPRAQFLVTDDGYGWDMEELAQAIKSNGGIMRNPLSKQMFSPDDVRAIIQHPLGQDLAALQIEQSKLSLGIREKTVDELDKMAKVFLADMSEDQLKSREVLETFIAYLATLPVTEQEALDKLRVPAVDSHTGMAFDTSIGEAVRDAQGNKLCFHKCADLLTQAVSHLKKSR</sequence>
<dbReference type="InParanoid" id="A0A194X2F4"/>
<keyword evidence="3" id="KW-1185">Reference proteome</keyword>
<accession>A0A194X2F4</accession>
<dbReference type="EMBL" id="KQ947420">
    <property type="protein sequence ID" value="KUJ14380.1"/>
    <property type="molecule type" value="Genomic_DNA"/>
</dbReference>
<gene>
    <name evidence="2" type="ORF">LY89DRAFT_620807</name>
</gene>
<dbReference type="OrthoDB" id="5379086at2759"/>
<reference evidence="2 3" key="1">
    <citation type="submission" date="2015-10" db="EMBL/GenBank/DDBJ databases">
        <title>Full genome of DAOMC 229536 Phialocephala scopiformis, a fungal endophyte of spruce producing the potent anti-insectan compound rugulosin.</title>
        <authorList>
            <consortium name="DOE Joint Genome Institute"/>
            <person name="Walker A.K."/>
            <person name="Frasz S.L."/>
            <person name="Seifert K.A."/>
            <person name="Miller J.D."/>
            <person name="Mondo S.J."/>
            <person name="Labutti K."/>
            <person name="Lipzen A."/>
            <person name="Dockter R."/>
            <person name="Kennedy M."/>
            <person name="Grigoriev I.V."/>
            <person name="Spatafora J.W."/>
        </authorList>
    </citation>
    <scope>NUCLEOTIDE SEQUENCE [LARGE SCALE GENOMIC DNA]</scope>
    <source>
        <strain evidence="2 3">CBS 120377</strain>
    </source>
</reference>
<organism evidence="2 3">
    <name type="scientific">Mollisia scopiformis</name>
    <name type="common">Conifer needle endophyte fungus</name>
    <name type="synonym">Phialocephala scopiformis</name>
    <dbReference type="NCBI Taxonomy" id="149040"/>
    <lineage>
        <taxon>Eukaryota</taxon>
        <taxon>Fungi</taxon>
        <taxon>Dikarya</taxon>
        <taxon>Ascomycota</taxon>
        <taxon>Pezizomycotina</taxon>
        <taxon>Leotiomycetes</taxon>
        <taxon>Helotiales</taxon>
        <taxon>Mollisiaceae</taxon>
        <taxon>Mollisia</taxon>
    </lineage>
</organism>
<dbReference type="Proteomes" id="UP000070700">
    <property type="component" value="Unassembled WGS sequence"/>
</dbReference>
<evidence type="ECO:0000313" key="3">
    <source>
        <dbReference type="Proteomes" id="UP000070700"/>
    </source>
</evidence>